<evidence type="ECO:0000256" key="7">
    <source>
        <dbReference type="ARBA" id="ARBA00022989"/>
    </source>
</evidence>
<feature type="transmembrane region" description="Helical" evidence="9">
    <location>
        <begin position="274"/>
        <end position="294"/>
    </location>
</feature>
<feature type="transmembrane region" description="Helical" evidence="9">
    <location>
        <begin position="340"/>
        <end position="360"/>
    </location>
</feature>
<dbReference type="GO" id="GO:0016255">
    <property type="term" value="P:attachment of GPI anchor to protein"/>
    <property type="evidence" value="ECO:0007669"/>
    <property type="project" value="InterPro"/>
</dbReference>
<dbReference type="Pfam" id="PF06728">
    <property type="entry name" value="PIG-U"/>
    <property type="match status" value="1"/>
</dbReference>
<keyword evidence="7 9" id="KW-1133">Transmembrane helix</keyword>
<dbReference type="PANTHER" id="PTHR13121:SF0">
    <property type="entry name" value="PHOSPHATIDYLINOSITOL GLYCAN ANCHOR BIOSYNTHESIS CLASS U PROTEIN"/>
    <property type="match status" value="1"/>
</dbReference>
<organism evidence="10 11">
    <name type="scientific">Caenorhabditis nigoni</name>
    <dbReference type="NCBI Taxonomy" id="1611254"/>
    <lineage>
        <taxon>Eukaryota</taxon>
        <taxon>Metazoa</taxon>
        <taxon>Ecdysozoa</taxon>
        <taxon>Nematoda</taxon>
        <taxon>Chromadorea</taxon>
        <taxon>Rhabditida</taxon>
        <taxon>Rhabditina</taxon>
        <taxon>Rhabditomorpha</taxon>
        <taxon>Rhabditoidea</taxon>
        <taxon>Rhabditidae</taxon>
        <taxon>Peloderinae</taxon>
        <taxon>Caenorhabditis</taxon>
    </lineage>
</organism>
<dbReference type="Proteomes" id="UP000230233">
    <property type="component" value="Chromosome I"/>
</dbReference>
<dbReference type="UniPathway" id="UPA00196"/>
<keyword evidence="5 9" id="KW-0812">Transmembrane</keyword>
<evidence type="ECO:0000313" key="10">
    <source>
        <dbReference type="EMBL" id="PIC50797.1"/>
    </source>
</evidence>
<dbReference type="STRING" id="1611254.A0A2G5VGC5"/>
<feature type="transmembrane region" description="Helical" evidence="9">
    <location>
        <begin position="372"/>
        <end position="395"/>
    </location>
</feature>
<dbReference type="PANTHER" id="PTHR13121">
    <property type="entry name" value="GPI TRANSAMIDASE COMPONENT PIG-U"/>
    <property type="match status" value="1"/>
</dbReference>
<evidence type="ECO:0000256" key="4">
    <source>
        <dbReference type="ARBA" id="ARBA00022502"/>
    </source>
</evidence>
<dbReference type="GO" id="GO:0006506">
    <property type="term" value="P:GPI anchor biosynthetic process"/>
    <property type="evidence" value="ECO:0007669"/>
    <property type="project" value="UniProtKB-UniPathway"/>
</dbReference>
<evidence type="ECO:0000256" key="3">
    <source>
        <dbReference type="ARBA" id="ARBA00010026"/>
    </source>
</evidence>
<keyword evidence="11" id="KW-1185">Reference proteome</keyword>
<comment type="subcellular location">
    <subcellularLocation>
        <location evidence="1">Endoplasmic reticulum membrane</location>
        <topology evidence="1">Multi-pass membrane protein</topology>
    </subcellularLocation>
</comment>
<sequence length="419" mass="47823">MVESKEVQTNRKDEGDSSSFNLLLPVSAAVAVRAASFAYSDYFEERVEFTSTVYSFERVKDGIAMLDDGLDPFETKNMHFLPLTLYVVRYLLKTSPVLLASLWILLDISTAWIAAQTAQKVWDSVHGRDDRNIGKLVFSLYAYNPIAIISTGILSLTVVQNFVFAAIFFFLVSDRPAACALLIGAWSSFTIFPFILISCLAFRSNGSIFKFLSLVSLSIFSAATFFALNFLLNGNSLNFVEPTYTSILKFTSIQPNVGLYWYFFVQIFEHFRSFYTNSFVILYFFMPIPITIMIRRDPVLHFTIIGLLVSIFFPYPTLNQVSFVLAILPLLEEYKKHFRYTLLIGGTIITTIALMPVMWHMWMVSSSGNANFFFGATIVYNVALINLVMDMIFVYSRRQIDLEYSDTLTKKTKMDFAFY</sequence>
<evidence type="ECO:0000256" key="6">
    <source>
        <dbReference type="ARBA" id="ARBA00022824"/>
    </source>
</evidence>
<comment type="pathway">
    <text evidence="2">Glycolipid biosynthesis; glycosylphosphatidylinositol-anchor biosynthesis.</text>
</comment>
<dbReference type="InterPro" id="IPR009600">
    <property type="entry name" value="PIG-U"/>
</dbReference>
<comment type="similarity">
    <text evidence="3">Belongs to the PIGU family.</text>
</comment>
<keyword evidence="4" id="KW-0337">GPI-anchor biosynthesis</keyword>
<comment type="caution">
    <text evidence="10">The sequence shown here is derived from an EMBL/GenBank/DDBJ whole genome shotgun (WGS) entry which is preliminary data.</text>
</comment>
<name>A0A2G5VGC5_9PELO</name>
<feature type="transmembrane region" description="Helical" evidence="9">
    <location>
        <begin position="300"/>
        <end position="328"/>
    </location>
</feature>
<dbReference type="GO" id="GO:0042765">
    <property type="term" value="C:GPI-anchor transamidase complex"/>
    <property type="evidence" value="ECO:0007669"/>
    <property type="project" value="InterPro"/>
</dbReference>
<evidence type="ECO:0000256" key="5">
    <source>
        <dbReference type="ARBA" id="ARBA00022692"/>
    </source>
</evidence>
<evidence type="ECO:0000256" key="8">
    <source>
        <dbReference type="ARBA" id="ARBA00023136"/>
    </source>
</evidence>
<evidence type="ECO:0000256" key="2">
    <source>
        <dbReference type="ARBA" id="ARBA00004687"/>
    </source>
</evidence>
<feature type="transmembrane region" description="Helical" evidence="9">
    <location>
        <begin position="181"/>
        <end position="202"/>
    </location>
</feature>
<keyword evidence="8 9" id="KW-0472">Membrane</keyword>
<gene>
    <name evidence="10" type="primary">Cni-T22C1.3</name>
    <name evidence="10" type="synonym">Cnig_chr_I.g1558</name>
    <name evidence="10" type="ORF">B9Z55_001558</name>
</gene>
<evidence type="ECO:0000256" key="1">
    <source>
        <dbReference type="ARBA" id="ARBA00004477"/>
    </source>
</evidence>
<evidence type="ECO:0000313" key="11">
    <source>
        <dbReference type="Proteomes" id="UP000230233"/>
    </source>
</evidence>
<feature type="transmembrane region" description="Helical" evidence="9">
    <location>
        <begin position="244"/>
        <end position="262"/>
    </location>
</feature>
<dbReference type="EMBL" id="PDUG01000001">
    <property type="protein sequence ID" value="PIC50797.1"/>
    <property type="molecule type" value="Genomic_DNA"/>
</dbReference>
<dbReference type="AlphaFoldDB" id="A0A2G5VGC5"/>
<proteinExistence type="inferred from homology"/>
<evidence type="ECO:0000256" key="9">
    <source>
        <dbReference type="SAM" id="Phobius"/>
    </source>
</evidence>
<reference evidence="11" key="1">
    <citation type="submission" date="2017-10" db="EMBL/GenBank/DDBJ databases">
        <title>Rapid genome shrinkage in a self-fertile nematode reveals novel sperm competition proteins.</title>
        <authorList>
            <person name="Yin D."/>
            <person name="Schwarz E.M."/>
            <person name="Thomas C.G."/>
            <person name="Felde R.L."/>
            <person name="Korf I.F."/>
            <person name="Cutter A.D."/>
            <person name="Schartner C.M."/>
            <person name="Ralston E.J."/>
            <person name="Meyer B.J."/>
            <person name="Haag E.S."/>
        </authorList>
    </citation>
    <scope>NUCLEOTIDE SEQUENCE [LARGE SCALE GENOMIC DNA]</scope>
    <source>
        <strain evidence="11">JU1422</strain>
    </source>
</reference>
<feature type="transmembrane region" description="Helical" evidence="9">
    <location>
        <begin position="136"/>
        <end position="169"/>
    </location>
</feature>
<protein>
    <recommendedName>
        <fullName evidence="12">GPI transamidase subunit PIG-U</fullName>
    </recommendedName>
</protein>
<accession>A0A2G5VGC5</accession>
<dbReference type="OrthoDB" id="549017at2759"/>
<keyword evidence="6" id="KW-0256">Endoplasmic reticulum</keyword>
<feature type="transmembrane region" description="Helical" evidence="9">
    <location>
        <begin position="211"/>
        <end position="232"/>
    </location>
</feature>
<evidence type="ECO:0008006" key="12">
    <source>
        <dbReference type="Google" id="ProtNLM"/>
    </source>
</evidence>